<dbReference type="NCBIfam" id="NF002781">
    <property type="entry name" value="PRK02899.1"/>
    <property type="match status" value="1"/>
</dbReference>
<dbReference type="InterPro" id="IPR008681">
    <property type="entry name" value="Neg-reg_MecA"/>
</dbReference>
<evidence type="ECO:0000256" key="2">
    <source>
        <dbReference type="ARBA" id="ARBA00011738"/>
    </source>
</evidence>
<dbReference type="RefSeq" id="WP_090866945.1">
    <property type="nucleotide sequence ID" value="NZ_FOHE01000002.1"/>
</dbReference>
<proteinExistence type="inferred from homology"/>
<evidence type="ECO:0000256" key="1">
    <source>
        <dbReference type="ARBA" id="ARBA00005397"/>
    </source>
</evidence>
<dbReference type="PIRSF" id="PIRSF029008">
    <property type="entry name" value="MecA"/>
    <property type="match status" value="1"/>
</dbReference>
<dbReference type="PANTHER" id="PTHR39161:SF2">
    <property type="entry name" value="ADAPTER PROTEIN MECA 2"/>
    <property type="match status" value="1"/>
</dbReference>
<dbReference type="Gene3D" id="3.30.70.1950">
    <property type="match status" value="1"/>
</dbReference>
<dbReference type="PANTHER" id="PTHR39161">
    <property type="entry name" value="ADAPTER PROTEIN MECA"/>
    <property type="match status" value="1"/>
</dbReference>
<evidence type="ECO:0000313" key="4">
    <source>
        <dbReference type="Proteomes" id="UP000198618"/>
    </source>
</evidence>
<gene>
    <name evidence="3" type="ORF">SAMN05216389_102274</name>
</gene>
<accession>A0A1H9ZJ55</accession>
<dbReference type="Pfam" id="PF05389">
    <property type="entry name" value="MecA"/>
    <property type="match status" value="1"/>
</dbReference>
<comment type="subunit">
    <text evidence="2">Homodimer.</text>
</comment>
<dbReference type="STRING" id="930131.SAMN05216389_102274"/>
<dbReference type="Proteomes" id="UP000198618">
    <property type="component" value="Unassembled WGS sequence"/>
</dbReference>
<keyword evidence="4" id="KW-1185">Reference proteome</keyword>
<dbReference type="AlphaFoldDB" id="A0A1H9ZJ55"/>
<sequence length="193" mass="22368">MRIERMSANQFTIFLTFDDLVERGFTQEDLWYDASGVRNLFSDMMYEASSELGLELEGRLLVNVHLMQAQGLHVTVTQKFDNIDWDEDFIEMKVTLNESKELIFSFNDFENVIQVSGALFSLSIHNGRLFHMNDRYYMLLQESELGSNNKEDVIAILSEYASPSIITSYRLLEYGKVIMESNAVKRVTNIFSK</sequence>
<organism evidence="3 4">
    <name type="scientific">Oceanobacillus limi</name>
    <dbReference type="NCBI Taxonomy" id="930131"/>
    <lineage>
        <taxon>Bacteria</taxon>
        <taxon>Bacillati</taxon>
        <taxon>Bacillota</taxon>
        <taxon>Bacilli</taxon>
        <taxon>Bacillales</taxon>
        <taxon>Bacillaceae</taxon>
        <taxon>Oceanobacillus</taxon>
    </lineage>
</organism>
<dbReference type="EMBL" id="FOHE01000002">
    <property type="protein sequence ID" value="SES81128.1"/>
    <property type="molecule type" value="Genomic_DNA"/>
</dbReference>
<dbReference type="InterPro" id="IPR038471">
    <property type="entry name" value="MecA_C_sf"/>
</dbReference>
<reference evidence="3 4" key="1">
    <citation type="submission" date="2016-10" db="EMBL/GenBank/DDBJ databases">
        <authorList>
            <person name="de Groot N.N."/>
        </authorList>
    </citation>
    <scope>NUCLEOTIDE SEQUENCE [LARGE SCALE GENOMIC DNA]</scope>
    <source>
        <strain evidence="3 4">IBRC-M 10780</strain>
    </source>
</reference>
<comment type="similarity">
    <text evidence="1">Belongs to the MecA family.</text>
</comment>
<protein>
    <submittedName>
        <fullName evidence="3">Adapter protein MecA 1/2</fullName>
    </submittedName>
</protein>
<evidence type="ECO:0000313" key="3">
    <source>
        <dbReference type="EMBL" id="SES81128.1"/>
    </source>
</evidence>
<dbReference type="OrthoDB" id="2085234at2"/>
<name>A0A1H9ZJ55_9BACI</name>